<accession>A0A3A5MLH0</accession>
<gene>
    <name evidence="4" type="ORF">D6T64_13945</name>
</gene>
<dbReference type="SMART" id="SM01012">
    <property type="entry name" value="ANTAR"/>
    <property type="match status" value="1"/>
</dbReference>
<keyword evidence="2" id="KW-0804">Transcription</keyword>
<feature type="domain" description="ANTAR" evidence="3">
    <location>
        <begin position="158"/>
        <end position="219"/>
    </location>
</feature>
<evidence type="ECO:0000256" key="2">
    <source>
        <dbReference type="ARBA" id="ARBA00023163"/>
    </source>
</evidence>
<dbReference type="GO" id="GO:0003723">
    <property type="term" value="F:RNA binding"/>
    <property type="evidence" value="ECO:0007669"/>
    <property type="project" value="InterPro"/>
</dbReference>
<dbReference type="InterPro" id="IPR005561">
    <property type="entry name" value="ANTAR"/>
</dbReference>
<dbReference type="InterPro" id="IPR036388">
    <property type="entry name" value="WH-like_DNA-bd_sf"/>
</dbReference>
<dbReference type="Gene3D" id="3.30.450.40">
    <property type="match status" value="1"/>
</dbReference>
<protein>
    <submittedName>
        <fullName evidence="4">ANTAR domain-containing protein</fullName>
    </submittedName>
</protein>
<reference evidence="4 5" key="1">
    <citation type="submission" date="2018-09" db="EMBL/GenBank/DDBJ databases">
        <title>Novel species of Cryobacterium.</title>
        <authorList>
            <person name="Liu Q."/>
            <person name="Xin Y.-H."/>
        </authorList>
    </citation>
    <scope>NUCLEOTIDE SEQUENCE [LARGE SCALE GENOMIC DNA]</scope>
    <source>
        <strain evidence="4 5">Hh39</strain>
    </source>
</reference>
<evidence type="ECO:0000256" key="1">
    <source>
        <dbReference type="ARBA" id="ARBA00023015"/>
    </source>
</evidence>
<sequence>MASSDFAESDSVIRPENSRLCVRFVEALPVTGAAVSVFGGMVPETSICASDPLAARLDEIQFDLGEGPRWESVRSRLPVHEAYVQQSAHENWPMFGAALKRTGVESLFVYPLSVAALDVGVVELYSLTPGPLSAQDHAIARALASETAWTLLDHLLSMQEAARTTEPRDNAPLSRREIHQATGMVLVQLESNATEALLVMRAHAFSHDRSLRDVASDIVERRLVFAA</sequence>
<proteinExistence type="predicted"/>
<comment type="caution">
    <text evidence="4">The sequence shown here is derived from an EMBL/GenBank/DDBJ whole genome shotgun (WGS) entry which is preliminary data.</text>
</comment>
<keyword evidence="5" id="KW-1185">Reference proteome</keyword>
<evidence type="ECO:0000313" key="4">
    <source>
        <dbReference type="EMBL" id="RJT87693.1"/>
    </source>
</evidence>
<dbReference type="Proteomes" id="UP000272015">
    <property type="component" value="Unassembled WGS sequence"/>
</dbReference>
<dbReference type="Pfam" id="PF03861">
    <property type="entry name" value="ANTAR"/>
    <property type="match status" value="1"/>
</dbReference>
<dbReference type="PROSITE" id="PS50921">
    <property type="entry name" value="ANTAR"/>
    <property type="match status" value="1"/>
</dbReference>
<evidence type="ECO:0000259" key="3">
    <source>
        <dbReference type="PROSITE" id="PS50921"/>
    </source>
</evidence>
<dbReference type="Gene3D" id="1.10.10.10">
    <property type="entry name" value="Winged helix-like DNA-binding domain superfamily/Winged helix DNA-binding domain"/>
    <property type="match status" value="1"/>
</dbReference>
<dbReference type="AlphaFoldDB" id="A0A3A5MLH0"/>
<dbReference type="SUPFAM" id="SSF55781">
    <property type="entry name" value="GAF domain-like"/>
    <property type="match status" value="1"/>
</dbReference>
<name>A0A3A5MLH0_9MICO</name>
<keyword evidence="1" id="KW-0805">Transcription regulation</keyword>
<organism evidence="4 5">
    <name type="scientific">Cryobacterium melibiosiphilum</name>
    <dbReference type="NCBI Taxonomy" id="995039"/>
    <lineage>
        <taxon>Bacteria</taxon>
        <taxon>Bacillati</taxon>
        <taxon>Actinomycetota</taxon>
        <taxon>Actinomycetes</taxon>
        <taxon>Micrococcales</taxon>
        <taxon>Microbacteriaceae</taxon>
        <taxon>Cryobacterium</taxon>
    </lineage>
</organism>
<dbReference type="EMBL" id="QZVS01000088">
    <property type="protein sequence ID" value="RJT87693.1"/>
    <property type="molecule type" value="Genomic_DNA"/>
</dbReference>
<dbReference type="OrthoDB" id="7466251at2"/>
<dbReference type="InterPro" id="IPR029016">
    <property type="entry name" value="GAF-like_dom_sf"/>
</dbReference>
<evidence type="ECO:0000313" key="5">
    <source>
        <dbReference type="Proteomes" id="UP000272015"/>
    </source>
</evidence>